<organism evidence="3 4">
    <name type="scientific">Haliangium ochraceum (strain DSM 14365 / JCM 11303 / SMP-2)</name>
    <dbReference type="NCBI Taxonomy" id="502025"/>
    <lineage>
        <taxon>Bacteria</taxon>
        <taxon>Pseudomonadati</taxon>
        <taxon>Myxococcota</taxon>
        <taxon>Polyangia</taxon>
        <taxon>Haliangiales</taxon>
        <taxon>Kofleriaceae</taxon>
        <taxon>Haliangium</taxon>
    </lineage>
</organism>
<evidence type="ECO:0000313" key="4">
    <source>
        <dbReference type="Proteomes" id="UP000001880"/>
    </source>
</evidence>
<dbReference type="eggNOG" id="COG1024">
    <property type="taxonomic scope" value="Bacteria"/>
</dbReference>
<gene>
    <name evidence="3" type="ordered locus">Hoch_5191</name>
</gene>
<dbReference type="Pfam" id="PF00378">
    <property type="entry name" value="ECH_1"/>
    <property type="match status" value="1"/>
</dbReference>
<dbReference type="STRING" id="502025.Hoch_5191"/>
<dbReference type="Gene3D" id="3.90.226.10">
    <property type="entry name" value="2-enoyl-CoA Hydratase, Chain A, domain 1"/>
    <property type="match status" value="1"/>
</dbReference>
<dbReference type="AlphaFoldDB" id="D0LWM9"/>
<dbReference type="PANTHER" id="PTHR43802">
    <property type="entry name" value="ENOYL-COA HYDRATASE"/>
    <property type="match status" value="1"/>
</dbReference>
<dbReference type="RefSeq" id="WP_012830271.1">
    <property type="nucleotide sequence ID" value="NC_013440.1"/>
</dbReference>
<dbReference type="KEGG" id="hoh:Hoch_5191"/>
<evidence type="ECO:0000256" key="2">
    <source>
        <dbReference type="RuleBase" id="RU003707"/>
    </source>
</evidence>
<comment type="similarity">
    <text evidence="1 2">Belongs to the enoyl-CoA hydratase/isomerase family.</text>
</comment>
<dbReference type="HOGENOM" id="CLU_009834_7_6_7"/>
<reference evidence="3 4" key="1">
    <citation type="journal article" date="2010" name="Stand. Genomic Sci.">
        <title>Complete genome sequence of Haliangium ochraceum type strain (SMP-2).</title>
        <authorList>
            <consortium name="US DOE Joint Genome Institute (JGI-PGF)"/>
            <person name="Ivanova N."/>
            <person name="Daum C."/>
            <person name="Lang E."/>
            <person name="Abt B."/>
            <person name="Kopitz M."/>
            <person name="Saunders E."/>
            <person name="Lapidus A."/>
            <person name="Lucas S."/>
            <person name="Glavina Del Rio T."/>
            <person name="Nolan M."/>
            <person name="Tice H."/>
            <person name="Copeland A."/>
            <person name="Cheng J.F."/>
            <person name="Chen F."/>
            <person name="Bruce D."/>
            <person name="Goodwin L."/>
            <person name="Pitluck S."/>
            <person name="Mavromatis K."/>
            <person name="Pati A."/>
            <person name="Mikhailova N."/>
            <person name="Chen A."/>
            <person name="Palaniappan K."/>
            <person name="Land M."/>
            <person name="Hauser L."/>
            <person name="Chang Y.J."/>
            <person name="Jeffries C.D."/>
            <person name="Detter J.C."/>
            <person name="Brettin T."/>
            <person name="Rohde M."/>
            <person name="Goker M."/>
            <person name="Bristow J."/>
            <person name="Markowitz V."/>
            <person name="Eisen J.A."/>
            <person name="Hugenholtz P."/>
            <person name="Kyrpides N.C."/>
            <person name="Klenk H.P."/>
        </authorList>
    </citation>
    <scope>NUCLEOTIDE SEQUENCE [LARGE SCALE GENOMIC DNA]</scope>
    <source>
        <strain evidence="4">DSM 14365 / CIP 107738 / JCM 11303 / AJ 13395 / SMP-2</strain>
    </source>
</reference>
<keyword evidence="4" id="KW-1185">Reference proteome</keyword>
<protein>
    <submittedName>
        <fullName evidence="3">Enoyl-CoA hydratase/isomerase</fullName>
    </submittedName>
</protein>
<sequence length="270" mass="28821">MSQPSTPAGDSSIRVERDRRGVVTIRFCRPDVLNALDFDAMERFAELVLELRDELGEPGAAIRAILLTGEGSAAFSSGGDQHALASHRSAADGERLATLMGDALLNLERLPVPVIAAVNGFALGGGSEIALACDLRVVAEDAKLGLVQASLGLIPGWGAGQRLMRLVGYSRALDILLQARPIPARELFEMGVVQRIAPPGQALEAAQAVVERIVELDPATVRSVKAILHDGSGLPMDEALTAERARFPALWAADAHWQAVDRFLARKKKK</sequence>
<name>D0LWM9_HALO1</name>
<accession>D0LWM9</accession>
<proteinExistence type="inferred from homology"/>
<dbReference type="Proteomes" id="UP000001880">
    <property type="component" value="Chromosome"/>
</dbReference>
<dbReference type="InterPro" id="IPR001753">
    <property type="entry name" value="Enoyl-CoA_hydra/iso"/>
</dbReference>
<dbReference type="SUPFAM" id="SSF52096">
    <property type="entry name" value="ClpP/crotonase"/>
    <property type="match status" value="1"/>
</dbReference>
<dbReference type="CDD" id="cd06558">
    <property type="entry name" value="crotonase-like"/>
    <property type="match status" value="1"/>
</dbReference>
<keyword evidence="3" id="KW-0413">Isomerase</keyword>
<evidence type="ECO:0000313" key="3">
    <source>
        <dbReference type="EMBL" id="ACY17679.1"/>
    </source>
</evidence>
<dbReference type="PROSITE" id="PS00166">
    <property type="entry name" value="ENOYL_COA_HYDRATASE"/>
    <property type="match status" value="1"/>
</dbReference>
<dbReference type="InterPro" id="IPR029045">
    <property type="entry name" value="ClpP/crotonase-like_dom_sf"/>
</dbReference>
<dbReference type="GO" id="GO:0016853">
    <property type="term" value="F:isomerase activity"/>
    <property type="evidence" value="ECO:0007669"/>
    <property type="project" value="UniProtKB-KW"/>
</dbReference>
<evidence type="ECO:0000256" key="1">
    <source>
        <dbReference type="ARBA" id="ARBA00005254"/>
    </source>
</evidence>
<dbReference type="EMBL" id="CP001804">
    <property type="protein sequence ID" value="ACY17679.1"/>
    <property type="molecule type" value="Genomic_DNA"/>
</dbReference>
<dbReference type="InterPro" id="IPR018376">
    <property type="entry name" value="Enoyl-CoA_hyd/isom_CS"/>
</dbReference>
<dbReference type="PANTHER" id="PTHR43802:SF1">
    <property type="entry name" value="IP11341P-RELATED"/>
    <property type="match status" value="1"/>
</dbReference>